<feature type="transmembrane region" description="Helical" evidence="10">
    <location>
        <begin position="155"/>
        <end position="170"/>
    </location>
</feature>
<dbReference type="InterPro" id="IPR006419">
    <property type="entry name" value="NMN_transpt_PnuC"/>
</dbReference>
<keyword evidence="5" id="KW-0813">Transport</keyword>
<evidence type="ECO:0000256" key="9">
    <source>
        <dbReference type="ARBA" id="ARBA00023136"/>
    </source>
</evidence>
<evidence type="ECO:0000256" key="7">
    <source>
        <dbReference type="ARBA" id="ARBA00022692"/>
    </source>
</evidence>
<feature type="transmembrane region" description="Helical" evidence="10">
    <location>
        <begin position="102"/>
        <end position="122"/>
    </location>
</feature>
<evidence type="ECO:0000256" key="4">
    <source>
        <dbReference type="ARBA" id="ARBA00017522"/>
    </source>
</evidence>
<dbReference type="NCBIfam" id="TIGR01528">
    <property type="entry name" value="NMN_trans_PnuC"/>
    <property type="match status" value="1"/>
</dbReference>
<dbReference type="PANTHER" id="PTHR36122">
    <property type="entry name" value="NICOTINAMIDE RIBOSIDE TRANSPORTER PNUC"/>
    <property type="match status" value="1"/>
</dbReference>
<dbReference type="STRING" id="402734.SAMN05660918_1387"/>
<organism evidence="11 12">
    <name type="scientific">Flavobacterium terrigena</name>
    <dbReference type="NCBI Taxonomy" id="402734"/>
    <lineage>
        <taxon>Bacteria</taxon>
        <taxon>Pseudomonadati</taxon>
        <taxon>Bacteroidota</taxon>
        <taxon>Flavobacteriia</taxon>
        <taxon>Flavobacteriales</taxon>
        <taxon>Flavobacteriaceae</taxon>
        <taxon>Flavobacterium</taxon>
    </lineage>
</organism>
<name>A0A1H6SJ02_9FLAO</name>
<evidence type="ECO:0000256" key="2">
    <source>
        <dbReference type="ARBA" id="ARBA00004651"/>
    </source>
</evidence>
<comment type="subcellular location">
    <subcellularLocation>
        <location evidence="2">Cell membrane</location>
        <topology evidence="2">Multi-pass membrane protein</topology>
    </subcellularLocation>
</comment>
<evidence type="ECO:0000256" key="3">
    <source>
        <dbReference type="ARBA" id="ARBA00006669"/>
    </source>
</evidence>
<dbReference type="PANTHER" id="PTHR36122:SF2">
    <property type="entry name" value="NICOTINAMIDE RIBOSIDE TRANSPORTER PNUC"/>
    <property type="match status" value="1"/>
</dbReference>
<feature type="transmembrane region" description="Helical" evidence="10">
    <location>
        <begin position="128"/>
        <end position="148"/>
    </location>
</feature>
<comment type="similarity">
    <text evidence="3">Belongs to the nicotinamide ribonucleoside (NR) uptake permease (TC 4.B.1) family.</text>
</comment>
<keyword evidence="6" id="KW-1003">Cell membrane</keyword>
<comment type="function">
    <text evidence="1">Required for nicotinamide riboside transport across the inner membrane.</text>
</comment>
<keyword evidence="8 10" id="KW-1133">Transmembrane helix</keyword>
<evidence type="ECO:0000313" key="11">
    <source>
        <dbReference type="EMBL" id="SEI67929.1"/>
    </source>
</evidence>
<dbReference type="GO" id="GO:0034257">
    <property type="term" value="F:nicotinamide riboside transmembrane transporter activity"/>
    <property type="evidence" value="ECO:0007669"/>
    <property type="project" value="InterPro"/>
</dbReference>
<dbReference type="AlphaFoldDB" id="A0A1H6SJ02"/>
<evidence type="ECO:0000256" key="10">
    <source>
        <dbReference type="SAM" id="Phobius"/>
    </source>
</evidence>
<dbReference type="GO" id="GO:0005886">
    <property type="term" value="C:plasma membrane"/>
    <property type="evidence" value="ECO:0007669"/>
    <property type="project" value="UniProtKB-SubCell"/>
</dbReference>
<evidence type="ECO:0000256" key="8">
    <source>
        <dbReference type="ARBA" id="ARBA00022989"/>
    </source>
</evidence>
<evidence type="ECO:0000256" key="5">
    <source>
        <dbReference type="ARBA" id="ARBA00022448"/>
    </source>
</evidence>
<feature type="transmembrane region" description="Helical" evidence="10">
    <location>
        <begin position="15"/>
        <end position="33"/>
    </location>
</feature>
<sequence length="201" mass="23905">MIEIITNQYKDIPNWQIAIEIIVFIFGILSVYFAKKENILVYPTGIIATVLSIYIMFNAKYFADMSINIYYSIMSIYGWYQWKKTTNGETLTISRTNNKEKVIGVILFIITAIVCVFIYQFFDYKLQTNNYLDIFTTSLFFTAMWYMARKKIENWTLWIIGDAICVYIFFDRQLYIIAVQYIIFTILAISAYIEWKKYLAK</sequence>
<dbReference type="OrthoDB" id="9791248at2"/>
<feature type="transmembrane region" description="Helical" evidence="10">
    <location>
        <begin position="176"/>
        <end position="195"/>
    </location>
</feature>
<evidence type="ECO:0000313" key="12">
    <source>
        <dbReference type="Proteomes" id="UP000199702"/>
    </source>
</evidence>
<proteinExistence type="inferred from homology"/>
<dbReference type="Pfam" id="PF04973">
    <property type="entry name" value="NMN_transporter"/>
    <property type="match status" value="1"/>
</dbReference>
<protein>
    <recommendedName>
        <fullName evidence="4">Nicotinamide riboside transporter PnuC</fullName>
    </recommendedName>
</protein>
<evidence type="ECO:0000256" key="1">
    <source>
        <dbReference type="ARBA" id="ARBA00002672"/>
    </source>
</evidence>
<gene>
    <name evidence="11" type="ORF">SAMN05660918_1387</name>
</gene>
<keyword evidence="7 10" id="KW-0812">Transmembrane</keyword>
<reference evidence="12" key="1">
    <citation type="submission" date="2016-10" db="EMBL/GenBank/DDBJ databases">
        <authorList>
            <person name="Varghese N."/>
            <person name="Submissions S."/>
        </authorList>
    </citation>
    <scope>NUCLEOTIDE SEQUENCE [LARGE SCALE GENOMIC DNA]</scope>
    <source>
        <strain evidence="12">DSM 17934</strain>
    </source>
</reference>
<evidence type="ECO:0000256" key="6">
    <source>
        <dbReference type="ARBA" id="ARBA00022475"/>
    </source>
</evidence>
<accession>A0A1H6SJ02</accession>
<dbReference type="EMBL" id="FNYA01000002">
    <property type="protein sequence ID" value="SEI67929.1"/>
    <property type="molecule type" value="Genomic_DNA"/>
</dbReference>
<keyword evidence="12" id="KW-1185">Reference proteome</keyword>
<dbReference type="Proteomes" id="UP000199702">
    <property type="component" value="Unassembled WGS sequence"/>
</dbReference>
<keyword evidence="9 10" id="KW-0472">Membrane</keyword>
<dbReference type="RefSeq" id="WP_091310294.1">
    <property type="nucleotide sequence ID" value="NZ_CBCSJU010000002.1"/>
</dbReference>
<feature type="transmembrane region" description="Helical" evidence="10">
    <location>
        <begin position="40"/>
        <end position="59"/>
    </location>
</feature>